<reference evidence="1 2" key="1">
    <citation type="journal article" date="2019" name="Sci. Rep.">
        <title>Orb-weaving spider Araneus ventricosus genome elucidates the spidroin gene catalogue.</title>
        <authorList>
            <person name="Kono N."/>
            <person name="Nakamura H."/>
            <person name="Ohtoshi R."/>
            <person name="Moran D.A.P."/>
            <person name="Shinohara A."/>
            <person name="Yoshida Y."/>
            <person name="Fujiwara M."/>
            <person name="Mori M."/>
            <person name="Tomita M."/>
            <person name="Arakawa K."/>
        </authorList>
    </citation>
    <scope>NUCLEOTIDE SEQUENCE [LARGE SCALE GENOMIC DNA]</scope>
</reference>
<name>A0A4Y2IXQ6_ARAVE</name>
<dbReference type="EMBL" id="BGPR01003026">
    <property type="protein sequence ID" value="GBM82698.1"/>
    <property type="molecule type" value="Genomic_DNA"/>
</dbReference>
<gene>
    <name evidence="1" type="ORF">AVEN_55691_1</name>
</gene>
<protein>
    <submittedName>
        <fullName evidence="1">Uncharacterized protein</fullName>
    </submittedName>
</protein>
<accession>A0A4Y2IXQ6</accession>
<dbReference type="AlphaFoldDB" id="A0A4Y2IXQ6"/>
<organism evidence="1 2">
    <name type="scientific">Araneus ventricosus</name>
    <name type="common">Orbweaver spider</name>
    <name type="synonym">Epeira ventricosa</name>
    <dbReference type="NCBI Taxonomy" id="182803"/>
    <lineage>
        <taxon>Eukaryota</taxon>
        <taxon>Metazoa</taxon>
        <taxon>Ecdysozoa</taxon>
        <taxon>Arthropoda</taxon>
        <taxon>Chelicerata</taxon>
        <taxon>Arachnida</taxon>
        <taxon>Araneae</taxon>
        <taxon>Araneomorphae</taxon>
        <taxon>Entelegynae</taxon>
        <taxon>Araneoidea</taxon>
        <taxon>Araneidae</taxon>
        <taxon>Araneus</taxon>
    </lineage>
</organism>
<dbReference type="Proteomes" id="UP000499080">
    <property type="component" value="Unassembled WGS sequence"/>
</dbReference>
<sequence>MKGLRASSWTETVTRHLSFPERTLARQLTDFPHFGYSEGWHVPTDHSLGGGTPFISTCLPTGPLPVLHPFWCGYFYILLPPTKLPPFSSCLLEETVPNQIHLEERTFAFIAFKVAERPMGTSPF</sequence>
<comment type="caution">
    <text evidence="1">The sequence shown here is derived from an EMBL/GenBank/DDBJ whole genome shotgun (WGS) entry which is preliminary data.</text>
</comment>
<evidence type="ECO:0000313" key="1">
    <source>
        <dbReference type="EMBL" id="GBM82698.1"/>
    </source>
</evidence>
<evidence type="ECO:0000313" key="2">
    <source>
        <dbReference type="Proteomes" id="UP000499080"/>
    </source>
</evidence>
<proteinExistence type="predicted"/>
<keyword evidence="2" id="KW-1185">Reference proteome</keyword>